<dbReference type="eggNOG" id="ENOG502R0U3">
    <property type="taxonomic scope" value="Eukaryota"/>
</dbReference>
<proteinExistence type="predicted"/>
<dbReference type="SUPFAM" id="SSF81383">
    <property type="entry name" value="F-box domain"/>
    <property type="match status" value="1"/>
</dbReference>
<sequence>MSEGLDLLTSLPATVTRHMLGFLGDCQSLLRLERTCRSLRDLMRDGETWTELVVGTKDVEFERATSSYRERVCILNTLRCIRKFQQSTHNIILDCFGGAEGIRQAISSLLERMASHWINFVPPPSETDLHYWAEVRDKKPEFRGDTVFYLVEVIQAYMICRLKHVNTVTLHSQGHLLDDHLVRDYPTIYFQAMISFDLAVNARDDLTIGLLRASVAMNSISMNTAWGTYPLPTSTSMTNGNHTAAGIVKIDSEALDMVATEVHFLLAELAAFSLVRRVSYKCVTERSGGLNYYAINIPYERGPVVTVLPGHVQDAAISRGMDPLLGLGMFGVNWAPRTNDSLTKEVQEALKAYERPDEWESESDSWSEPSLHSSESESDCTSVLDMDVDWDINATDLSGSTGN</sequence>
<organism evidence="3 4">
    <name type="scientific">Thalassiosira oceanica</name>
    <name type="common">Marine diatom</name>
    <dbReference type="NCBI Taxonomy" id="159749"/>
    <lineage>
        <taxon>Eukaryota</taxon>
        <taxon>Sar</taxon>
        <taxon>Stramenopiles</taxon>
        <taxon>Ochrophyta</taxon>
        <taxon>Bacillariophyta</taxon>
        <taxon>Coscinodiscophyceae</taxon>
        <taxon>Thalassiosirophycidae</taxon>
        <taxon>Thalassiosirales</taxon>
        <taxon>Thalassiosiraceae</taxon>
        <taxon>Thalassiosira</taxon>
    </lineage>
</organism>
<evidence type="ECO:0000256" key="1">
    <source>
        <dbReference type="SAM" id="MobiDB-lite"/>
    </source>
</evidence>
<dbReference type="EMBL" id="AGNL01044481">
    <property type="protein sequence ID" value="EJK49739.1"/>
    <property type="molecule type" value="Genomic_DNA"/>
</dbReference>
<accession>K0RBW9</accession>
<keyword evidence="4" id="KW-1185">Reference proteome</keyword>
<dbReference type="Pfam" id="PF12937">
    <property type="entry name" value="F-box-like"/>
    <property type="match status" value="1"/>
</dbReference>
<comment type="caution">
    <text evidence="3">The sequence shown here is derived from an EMBL/GenBank/DDBJ whole genome shotgun (WGS) entry which is preliminary data.</text>
</comment>
<dbReference type="InterPro" id="IPR001810">
    <property type="entry name" value="F-box_dom"/>
</dbReference>
<dbReference type="InterPro" id="IPR036047">
    <property type="entry name" value="F-box-like_dom_sf"/>
</dbReference>
<dbReference type="Gene3D" id="1.20.1280.50">
    <property type="match status" value="1"/>
</dbReference>
<protein>
    <recommendedName>
        <fullName evidence="2">F-box domain-containing protein</fullName>
    </recommendedName>
</protein>
<evidence type="ECO:0000313" key="4">
    <source>
        <dbReference type="Proteomes" id="UP000266841"/>
    </source>
</evidence>
<dbReference type="PROSITE" id="PS50181">
    <property type="entry name" value="FBOX"/>
    <property type="match status" value="1"/>
</dbReference>
<name>K0RBW9_THAOC</name>
<reference evidence="3 4" key="1">
    <citation type="journal article" date="2012" name="Genome Biol.">
        <title>Genome and low-iron response of an oceanic diatom adapted to chronic iron limitation.</title>
        <authorList>
            <person name="Lommer M."/>
            <person name="Specht M."/>
            <person name="Roy A.S."/>
            <person name="Kraemer L."/>
            <person name="Andreson R."/>
            <person name="Gutowska M.A."/>
            <person name="Wolf J."/>
            <person name="Bergner S.V."/>
            <person name="Schilhabel M.B."/>
            <person name="Klostermeier U.C."/>
            <person name="Beiko R.G."/>
            <person name="Rosenstiel P."/>
            <person name="Hippler M."/>
            <person name="Laroche J."/>
        </authorList>
    </citation>
    <scope>NUCLEOTIDE SEQUENCE [LARGE SCALE GENOMIC DNA]</scope>
    <source>
        <strain evidence="3 4">CCMP1005</strain>
    </source>
</reference>
<dbReference type="Proteomes" id="UP000266841">
    <property type="component" value="Unassembled WGS sequence"/>
</dbReference>
<feature type="region of interest" description="Disordered" evidence="1">
    <location>
        <begin position="353"/>
        <end position="380"/>
    </location>
</feature>
<evidence type="ECO:0000313" key="3">
    <source>
        <dbReference type="EMBL" id="EJK49739.1"/>
    </source>
</evidence>
<gene>
    <name evidence="3" type="ORF">THAOC_31352</name>
</gene>
<evidence type="ECO:0000259" key="2">
    <source>
        <dbReference type="PROSITE" id="PS50181"/>
    </source>
</evidence>
<feature type="domain" description="F-box" evidence="2">
    <location>
        <begin position="5"/>
        <end position="52"/>
    </location>
</feature>
<dbReference type="AlphaFoldDB" id="K0RBW9"/>